<organism evidence="2 3">
    <name type="scientific">Thalassiosira oceanica</name>
    <name type="common">Marine diatom</name>
    <dbReference type="NCBI Taxonomy" id="159749"/>
    <lineage>
        <taxon>Eukaryota</taxon>
        <taxon>Sar</taxon>
        <taxon>Stramenopiles</taxon>
        <taxon>Ochrophyta</taxon>
        <taxon>Bacillariophyta</taxon>
        <taxon>Coscinodiscophyceae</taxon>
        <taxon>Thalassiosirophycidae</taxon>
        <taxon>Thalassiosirales</taxon>
        <taxon>Thalassiosiraceae</taxon>
        <taxon>Thalassiosira</taxon>
    </lineage>
</organism>
<reference evidence="2 3" key="1">
    <citation type="journal article" date="2012" name="Genome Biol.">
        <title>Genome and low-iron response of an oceanic diatom adapted to chronic iron limitation.</title>
        <authorList>
            <person name="Lommer M."/>
            <person name="Specht M."/>
            <person name="Roy A.S."/>
            <person name="Kraemer L."/>
            <person name="Andreson R."/>
            <person name="Gutowska M.A."/>
            <person name="Wolf J."/>
            <person name="Bergner S.V."/>
            <person name="Schilhabel M.B."/>
            <person name="Klostermeier U.C."/>
            <person name="Beiko R.G."/>
            <person name="Rosenstiel P."/>
            <person name="Hippler M."/>
            <person name="Laroche J."/>
        </authorList>
    </citation>
    <scope>NUCLEOTIDE SEQUENCE [LARGE SCALE GENOMIC DNA]</scope>
    <source>
        <strain evidence="2 3">CCMP1005</strain>
    </source>
</reference>
<feature type="region of interest" description="Disordered" evidence="1">
    <location>
        <begin position="174"/>
        <end position="194"/>
    </location>
</feature>
<evidence type="ECO:0000313" key="3">
    <source>
        <dbReference type="Proteomes" id="UP000266841"/>
    </source>
</evidence>
<dbReference type="Proteomes" id="UP000266841">
    <property type="component" value="Unassembled WGS sequence"/>
</dbReference>
<keyword evidence="3" id="KW-1185">Reference proteome</keyword>
<feature type="non-terminal residue" evidence="2">
    <location>
        <position position="194"/>
    </location>
</feature>
<dbReference type="AlphaFoldDB" id="K0SKC1"/>
<name>K0SKC1_THAOC</name>
<proteinExistence type="predicted"/>
<gene>
    <name evidence="2" type="ORF">THAOC_13703</name>
</gene>
<comment type="caution">
    <text evidence="2">The sequence shown here is derived from an EMBL/GenBank/DDBJ whole genome shotgun (WGS) entry which is preliminary data.</text>
</comment>
<evidence type="ECO:0000313" key="2">
    <source>
        <dbReference type="EMBL" id="EJK65434.1"/>
    </source>
</evidence>
<protein>
    <submittedName>
        <fullName evidence="2">Uncharacterized protein</fullName>
    </submittedName>
</protein>
<evidence type="ECO:0000256" key="1">
    <source>
        <dbReference type="SAM" id="MobiDB-lite"/>
    </source>
</evidence>
<accession>K0SKC1</accession>
<sequence length="194" mass="20605">MTQTRHRGEKLDRNANVTFGLRPELVLVLNLSLGPEPHDPTDSNLLRQPTRTKLGRRGDLVIWWPCGGGFVGGADVVRDGQAAAISDDCASGLFIALFWGPRGGEDVDGQQQCRCSEIASIESGEGRPFTAHSREEEIMSASLAPPPSEADCDELVKGLAATCLDDADVDMLLDGHPSHSVSQDGSDVATPEAG</sequence>
<dbReference type="EMBL" id="AGNL01015830">
    <property type="protein sequence ID" value="EJK65434.1"/>
    <property type="molecule type" value="Genomic_DNA"/>
</dbReference>